<evidence type="ECO:0000313" key="2">
    <source>
        <dbReference type="Proteomes" id="UP000005025"/>
    </source>
</evidence>
<organism evidence="1 2">
    <name type="scientific">Lentilactobacillus kisonensis F0435</name>
    <dbReference type="NCBI Taxonomy" id="797516"/>
    <lineage>
        <taxon>Bacteria</taxon>
        <taxon>Bacillati</taxon>
        <taxon>Bacillota</taxon>
        <taxon>Bacilli</taxon>
        <taxon>Lactobacillales</taxon>
        <taxon>Lactobacillaceae</taxon>
        <taxon>Lentilactobacillus</taxon>
    </lineage>
</organism>
<comment type="caution">
    <text evidence="1">The sequence shown here is derived from an EMBL/GenBank/DDBJ whole genome shotgun (WGS) entry which is preliminary data.</text>
</comment>
<evidence type="ECO:0000313" key="1">
    <source>
        <dbReference type="EMBL" id="EHO49519.1"/>
    </source>
</evidence>
<gene>
    <name evidence="1" type="ORF">HMPREF9104_02531</name>
</gene>
<feature type="non-terminal residue" evidence="1">
    <location>
        <position position="1"/>
    </location>
</feature>
<dbReference type="HOGENOM" id="CLU_3226354_0_0_9"/>
<dbReference type="Proteomes" id="UP000005025">
    <property type="component" value="Unassembled WGS sequence"/>
</dbReference>
<name>H1LIT9_9LACO</name>
<dbReference type="EMBL" id="AGRJ01000221">
    <property type="protein sequence ID" value="EHO49519.1"/>
    <property type="molecule type" value="Genomic_DNA"/>
</dbReference>
<accession>H1LIT9</accession>
<dbReference type="AlphaFoldDB" id="H1LIT9"/>
<proteinExistence type="predicted"/>
<reference evidence="1 2" key="1">
    <citation type="submission" date="2011-09" db="EMBL/GenBank/DDBJ databases">
        <authorList>
            <person name="Weinstock G."/>
            <person name="Sodergren E."/>
            <person name="Clifton S."/>
            <person name="Fulton L."/>
            <person name="Fulton B."/>
            <person name="Courtney L."/>
            <person name="Fronick C."/>
            <person name="Harrison M."/>
            <person name="Strong C."/>
            <person name="Farmer C."/>
            <person name="Delahaunty K."/>
            <person name="Markovic C."/>
            <person name="Hall O."/>
            <person name="Minx P."/>
            <person name="Tomlinson C."/>
            <person name="Mitreva M."/>
            <person name="Hou S."/>
            <person name="Chen J."/>
            <person name="Wollam A."/>
            <person name="Pepin K.H."/>
            <person name="Johnson M."/>
            <person name="Bhonagiri V."/>
            <person name="Zhang X."/>
            <person name="Suruliraj S."/>
            <person name="Warren W."/>
            <person name="Chinwalla A."/>
            <person name="Mardis E.R."/>
            <person name="Wilson R.K."/>
        </authorList>
    </citation>
    <scope>NUCLEOTIDE SEQUENCE [LARGE SCALE GENOMIC DNA]</scope>
    <source>
        <strain evidence="1 2">F0435</strain>
    </source>
</reference>
<protein>
    <submittedName>
        <fullName evidence="1">Uncharacterized protein</fullName>
    </submittedName>
</protein>
<sequence>CKLLLCGAVLISERSQSLPDAALFSNLPNKSVTVGIHVPLPKL</sequence>